<protein>
    <submittedName>
        <fullName evidence="1">Uncharacterized protein</fullName>
    </submittedName>
</protein>
<sequence>MEVSSPSTDHSHCNSAMNLVALATMCLYILLTWLHLASTAVTIPPRKINTVGTLSFNFAISQLLISIISSLQASHSLLPLHIKASRQPPTTIAPSRRDNPAPRFDSNTPQALADLPVFNAYEDPRWTHLARDSQATERTPLLARGGAAWAPTARPVAPISPRTAEMSSSGDSSLLRELMGAGDDECTAALTRRKRVCILAHLQRSFNFSNRGLPPRPPHPPPRSHLQPPVALLAALSRLSSLLFIAPASADPTSAGTIFRSRLGRLRAVLAALGANSLFRLRLIVLHRGVRMFVLVGNLNPYLGGRPS</sequence>
<comment type="caution">
    <text evidence="1">The sequence shown here is derived from an EMBL/GenBank/DDBJ whole genome shotgun (WGS) entry which is preliminary data.</text>
</comment>
<evidence type="ECO:0000313" key="1">
    <source>
        <dbReference type="EMBL" id="KAJ8115273.1"/>
    </source>
</evidence>
<proteinExistence type="predicted"/>
<name>A0ACC2IJH4_9PLEO</name>
<gene>
    <name evidence="1" type="ORF">OPT61_g3040</name>
</gene>
<dbReference type="EMBL" id="JAPHNI010000148">
    <property type="protein sequence ID" value="KAJ8115273.1"/>
    <property type="molecule type" value="Genomic_DNA"/>
</dbReference>
<evidence type="ECO:0000313" key="2">
    <source>
        <dbReference type="Proteomes" id="UP001153331"/>
    </source>
</evidence>
<organism evidence="1 2">
    <name type="scientific">Boeremia exigua</name>
    <dbReference type="NCBI Taxonomy" id="749465"/>
    <lineage>
        <taxon>Eukaryota</taxon>
        <taxon>Fungi</taxon>
        <taxon>Dikarya</taxon>
        <taxon>Ascomycota</taxon>
        <taxon>Pezizomycotina</taxon>
        <taxon>Dothideomycetes</taxon>
        <taxon>Pleosporomycetidae</taxon>
        <taxon>Pleosporales</taxon>
        <taxon>Pleosporineae</taxon>
        <taxon>Didymellaceae</taxon>
        <taxon>Boeremia</taxon>
    </lineage>
</organism>
<keyword evidence="2" id="KW-1185">Reference proteome</keyword>
<accession>A0ACC2IJH4</accession>
<dbReference type="Proteomes" id="UP001153331">
    <property type="component" value="Unassembled WGS sequence"/>
</dbReference>
<reference evidence="1" key="1">
    <citation type="submission" date="2022-11" db="EMBL/GenBank/DDBJ databases">
        <title>Genome Sequence of Boeremia exigua.</title>
        <authorList>
            <person name="Buettner E."/>
        </authorList>
    </citation>
    <scope>NUCLEOTIDE SEQUENCE</scope>
    <source>
        <strain evidence="1">CU02</strain>
    </source>
</reference>